<evidence type="ECO:0000313" key="2">
    <source>
        <dbReference type="Proteomes" id="UP000054324"/>
    </source>
</evidence>
<dbReference type="CTD" id="20320681"/>
<protein>
    <submittedName>
        <fullName evidence="1">Uncharacterized protein</fullName>
    </submittedName>
</protein>
<dbReference type="Proteomes" id="UP000054324">
    <property type="component" value="Unassembled WGS sequence"/>
</dbReference>
<dbReference type="GeneID" id="20320681"/>
<reference evidence="1 2" key="1">
    <citation type="submission" date="2013-11" db="EMBL/GenBank/DDBJ databases">
        <title>Opisthorchis viverrini - life in the bile duct.</title>
        <authorList>
            <person name="Young N.D."/>
            <person name="Nagarajan N."/>
            <person name="Lin S.J."/>
            <person name="Korhonen P.K."/>
            <person name="Jex A.R."/>
            <person name="Hall R.S."/>
            <person name="Safavi-Hemami H."/>
            <person name="Kaewkong W."/>
            <person name="Bertrand D."/>
            <person name="Gao S."/>
            <person name="Seet Q."/>
            <person name="Wongkham S."/>
            <person name="Teh B.T."/>
            <person name="Wongkham C."/>
            <person name="Intapan P.M."/>
            <person name="Maleewong W."/>
            <person name="Yang X."/>
            <person name="Hu M."/>
            <person name="Wang Z."/>
            <person name="Hofmann A."/>
            <person name="Sternberg P.W."/>
            <person name="Tan P."/>
            <person name="Wang J."/>
            <person name="Gasser R.B."/>
        </authorList>
    </citation>
    <scope>NUCLEOTIDE SEQUENCE [LARGE SCALE GENOMIC DNA]</scope>
</reference>
<name>A0A075ADR9_OPIVI</name>
<dbReference type="EMBL" id="KL596753">
    <property type="protein sequence ID" value="KER26224.1"/>
    <property type="molecule type" value="Genomic_DNA"/>
</dbReference>
<dbReference type="KEGG" id="ovi:T265_06502"/>
<gene>
    <name evidence="1" type="ORF">T265_06502</name>
</gene>
<accession>A0A075ADR9</accession>
<sequence length="359" mass="39452">MQTSQECASLLINLNWPASMKELHRIIVQKAHEADTMIIPENGRAVGSIPGCLKRSDICTKRAYANLDLQLLRTIIPMIQLCGCKMLLENGLRPTSEAYNLTGGCKGSAEEFVIDSKRKCGSRIIAVLARHFTGLLNGTLLDNPKMWLIMCPESGPQERNSQYDVDSPTVRSLSQGSVIAPSIGPAPDYSEAFRLIDLQEPEPSNASGNRLSASPSVKTANASVSPVELFRSTEMTNGARLPARAMTTPDVDSTRSRHRHPDLLYLRVTPFRLIDLQEPEPSNASVNRLSVSPSVKTANASVSPVELFRSTEMTNGARLLARAMTTPDVDSTRSRHRHPDLLYRRVTPPKHALGLNYSL</sequence>
<proteinExistence type="predicted"/>
<evidence type="ECO:0000313" key="1">
    <source>
        <dbReference type="EMBL" id="KER26224.1"/>
    </source>
</evidence>
<organism evidence="1 2">
    <name type="scientific">Opisthorchis viverrini</name>
    <name type="common">Southeast Asian liver fluke</name>
    <dbReference type="NCBI Taxonomy" id="6198"/>
    <lineage>
        <taxon>Eukaryota</taxon>
        <taxon>Metazoa</taxon>
        <taxon>Spiralia</taxon>
        <taxon>Lophotrochozoa</taxon>
        <taxon>Platyhelminthes</taxon>
        <taxon>Trematoda</taxon>
        <taxon>Digenea</taxon>
        <taxon>Opisthorchiida</taxon>
        <taxon>Opisthorchiata</taxon>
        <taxon>Opisthorchiidae</taxon>
        <taxon>Opisthorchis</taxon>
    </lineage>
</organism>
<dbReference type="AlphaFoldDB" id="A0A075ADR9"/>
<dbReference type="RefSeq" id="XP_009170040.1">
    <property type="nucleotide sequence ID" value="XM_009171776.1"/>
</dbReference>
<keyword evidence="2" id="KW-1185">Reference proteome</keyword>